<evidence type="ECO:0000259" key="2">
    <source>
        <dbReference type="PROSITE" id="PS50937"/>
    </source>
</evidence>
<dbReference type="InterPro" id="IPR047057">
    <property type="entry name" value="MerR_fam"/>
</dbReference>
<organism evidence="3 4">
    <name type="scientific">Paenibacillus artemisiicola</name>
    <dbReference type="NCBI Taxonomy" id="1172618"/>
    <lineage>
        <taxon>Bacteria</taxon>
        <taxon>Bacillati</taxon>
        <taxon>Bacillota</taxon>
        <taxon>Bacilli</taxon>
        <taxon>Bacillales</taxon>
        <taxon>Paenibacillaceae</taxon>
        <taxon>Paenibacillus</taxon>
    </lineage>
</organism>
<gene>
    <name evidence="3" type="ORF">I8J29_15170</name>
</gene>
<name>A0ABS3WB58_9BACL</name>
<feature type="domain" description="HTH merR-type" evidence="2">
    <location>
        <begin position="12"/>
        <end position="81"/>
    </location>
</feature>
<dbReference type="Gene3D" id="1.10.1660.10">
    <property type="match status" value="1"/>
</dbReference>
<sequence length="152" mass="17217">MKEVISMTEPMLYRIGELAKLAGVSPRTIDFYTSSGLIEPERRSAKNYRLYSDETLARLKRIVEMKKDKYSLDEIKASLSGWGKLSSKEEVSGQLIELEIHLEQLQREVMAIEPVISQLKPGQAKQVFKRLIPQTAACVEALMLLLNKGGFM</sequence>
<comment type="caution">
    <text evidence="3">The sequence shown here is derived from an EMBL/GenBank/DDBJ whole genome shotgun (WGS) entry which is preliminary data.</text>
</comment>
<dbReference type="Pfam" id="PF13411">
    <property type="entry name" value="MerR_1"/>
    <property type="match status" value="1"/>
</dbReference>
<keyword evidence="1" id="KW-0238">DNA-binding</keyword>
<dbReference type="SUPFAM" id="SSF46955">
    <property type="entry name" value="Putative DNA-binding domain"/>
    <property type="match status" value="1"/>
</dbReference>
<dbReference type="PRINTS" id="PR00040">
    <property type="entry name" value="HTHMERR"/>
</dbReference>
<dbReference type="PANTHER" id="PTHR30204:SF95">
    <property type="entry name" value="HTH-TYPE TRANSCRIPTIONAL REGULATOR CUER"/>
    <property type="match status" value="1"/>
</dbReference>
<evidence type="ECO:0000256" key="1">
    <source>
        <dbReference type="ARBA" id="ARBA00023125"/>
    </source>
</evidence>
<evidence type="ECO:0000313" key="3">
    <source>
        <dbReference type="EMBL" id="MBO7745549.1"/>
    </source>
</evidence>
<dbReference type="SMART" id="SM00422">
    <property type="entry name" value="HTH_MERR"/>
    <property type="match status" value="1"/>
</dbReference>
<keyword evidence="4" id="KW-1185">Reference proteome</keyword>
<dbReference type="InterPro" id="IPR009061">
    <property type="entry name" value="DNA-bd_dom_put_sf"/>
</dbReference>
<dbReference type="Proteomes" id="UP000670947">
    <property type="component" value="Unassembled WGS sequence"/>
</dbReference>
<dbReference type="PANTHER" id="PTHR30204">
    <property type="entry name" value="REDOX-CYCLING DRUG-SENSING TRANSCRIPTIONAL ACTIVATOR SOXR"/>
    <property type="match status" value="1"/>
</dbReference>
<dbReference type="InterPro" id="IPR000551">
    <property type="entry name" value="MerR-type_HTH_dom"/>
</dbReference>
<dbReference type="EMBL" id="JAGGDJ010000010">
    <property type="protein sequence ID" value="MBO7745549.1"/>
    <property type="molecule type" value="Genomic_DNA"/>
</dbReference>
<reference evidence="3 4" key="1">
    <citation type="submission" date="2021-03" db="EMBL/GenBank/DDBJ databases">
        <title>Paenibacillus artemisicola MWE-103 whole genome sequence.</title>
        <authorList>
            <person name="Ham Y.J."/>
        </authorList>
    </citation>
    <scope>NUCLEOTIDE SEQUENCE [LARGE SCALE GENOMIC DNA]</scope>
    <source>
        <strain evidence="3 4">MWE-103</strain>
    </source>
</reference>
<dbReference type="PROSITE" id="PS50937">
    <property type="entry name" value="HTH_MERR_2"/>
    <property type="match status" value="1"/>
</dbReference>
<accession>A0ABS3WB58</accession>
<proteinExistence type="predicted"/>
<protein>
    <submittedName>
        <fullName evidence="3">MerR family transcriptional regulator</fullName>
    </submittedName>
</protein>
<evidence type="ECO:0000313" key="4">
    <source>
        <dbReference type="Proteomes" id="UP000670947"/>
    </source>
</evidence>